<keyword evidence="7" id="KW-0288">FMN</keyword>
<evidence type="ECO:0000256" key="10">
    <source>
        <dbReference type="ARBA" id="ARBA00022857"/>
    </source>
</evidence>
<keyword evidence="9" id="KW-0274">FAD</keyword>
<dbReference type="InterPro" id="IPR023173">
    <property type="entry name" value="NADPH_Cyt_P450_Rdtase_alpha"/>
</dbReference>
<evidence type="ECO:0000256" key="13">
    <source>
        <dbReference type="ARBA" id="ARBA00049342"/>
    </source>
</evidence>
<evidence type="ECO:0000256" key="8">
    <source>
        <dbReference type="ARBA" id="ARBA00022723"/>
    </source>
</evidence>
<proteinExistence type="inferred from homology"/>
<accession>A0ABP1CUK6</accession>
<comment type="cofactor">
    <cofactor evidence="1">
        <name>FMN</name>
        <dbReference type="ChEBI" id="CHEBI:58210"/>
    </cofactor>
</comment>
<dbReference type="CDD" id="cd06206">
    <property type="entry name" value="bifunctional_CYPOR"/>
    <property type="match status" value="1"/>
</dbReference>
<dbReference type="Gene3D" id="1.20.990.10">
    <property type="entry name" value="NADPH-cytochrome p450 Reductase, Chain A, domain 3"/>
    <property type="match status" value="1"/>
</dbReference>
<dbReference type="Pfam" id="PF00067">
    <property type="entry name" value="p450"/>
    <property type="match status" value="1"/>
</dbReference>
<dbReference type="EMBL" id="OZ037954">
    <property type="protein sequence ID" value="CAL1699360.1"/>
    <property type="molecule type" value="Genomic_DNA"/>
</dbReference>
<dbReference type="Gene3D" id="1.10.630.10">
    <property type="entry name" value="Cytochrome P450"/>
    <property type="match status" value="1"/>
</dbReference>
<feature type="domain" description="Flavodoxin-like" evidence="14">
    <location>
        <begin position="393"/>
        <end position="532"/>
    </location>
</feature>
<dbReference type="Pfam" id="PF00258">
    <property type="entry name" value="Flavodoxin_1"/>
    <property type="match status" value="1"/>
</dbReference>
<keyword evidence="11" id="KW-0560">Oxidoreductase</keyword>
<evidence type="ECO:0000256" key="6">
    <source>
        <dbReference type="ARBA" id="ARBA00022630"/>
    </source>
</evidence>
<dbReference type="Gene3D" id="3.40.50.80">
    <property type="entry name" value="Nucleotide-binding domain of ferredoxin-NADP reductase (FNR) module"/>
    <property type="match status" value="1"/>
</dbReference>
<dbReference type="Pfam" id="PF00667">
    <property type="entry name" value="FAD_binding_1"/>
    <property type="match status" value="1"/>
</dbReference>
<gene>
    <name evidence="16" type="ORF">GFSPODELE1_LOCUS2633</name>
</gene>
<dbReference type="InterPro" id="IPR001128">
    <property type="entry name" value="Cyt_P450"/>
</dbReference>
<organism evidence="16 17">
    <name type="scientific">Somion occarium</name>
    <dbReference type="NCBI Taxonomy" id="3059160"/>
    <lineage>
        <taxon>Eukaryota</taxon>
        <taxon>Fungi</taxon>
        <taxon>Dikarya</taxon>
        <taxon>Basidiomycota</taxon>
        <taxon>Agaricomycotina</taxon>
        <taxon>Agaricomycetes</taxon>
        <taxon>Polyporales</taxon>
        <taxon>Cerrenaceae</taxon>
        <taxon>Somion</taxon>
    </lineage>
</organism>
<comment type="catalytic activity">
    <reaction evidence="13">
        <text>2 oxidized [cytochrome P450] + NADPH = 2 reduced [cytochrome P450] + NADP(+) + H(+)</text>
        <dbReference type="Rhea" id="RHEA:24040"/>
        <dbReference type="Rhea" id="RHEA-COMP:14627"/>
        <dbReference type="Rhea" id="RHEA-COMP:14628"/>
        <dbReference type="ChEBI" id="CHEBI:15378"/>
        <dbReference type="ChEBI" id="CHEBI:55376"/>
        <dbReference type="ChEBI" id="CHEBI:57783"/>
        <dbReference type="ChEBI" id="CHEBI:58349"/>
        <dbReference type="ChEBI" id="CHEBI:60344"/>
        <dbReference type="EC" id="1.6.2.4"/>
    </reaction>
</comment>
<keyword evidence="17" id="KW-1185">Reference proteome</keyword>
<dbReference type="InterPro" id="IPR003097">
    <property type="entry name" value="CysJ-like_FAD-binding"/>
</dbReference>
<dbReference type="PRINTS" id="PR00371">
    <property type="entry name" value="FPNCR"/>
</dbReference>
<dbReference type="SUPFAM" id="SSF48264">
    <property type="entry name" value="Cytochrome P450"/>
    <property type="match status" value="1"/>
</dbReference>
<evidence type="ECO:0000256" key="2">
    <source>
        <dbReference type="ARBA" id="ARBA00001971"/>
    </source>
</evidence>
<dbReference type="Pfam" id="PF00175">
    <property type="entry name" value="NAD_binding_1"/>
    <property type="match status" value="1"/>
</dbReference>
<dbReference type="SUPFAM" id="SSF52218">
    <property type="entry name" value="Flavoproteins"/>
    <property type="match status" value="1"/>
</dbReference>
<keyword evidence="5" id="KW-0813">Transport</keyword>
<dbReference type="InterPro" id="IPR017927">
    <property type="entry name" value="FAD-bd_FR_type"/>
</dbReference>
<dbReference type="PRINTS" id="PR00369">
    <property type="entry name" value="FLAVODOXIN"/>
</dbReference>
<sequence>MPAFGNILVRDTFDDMLDIAKQLVLKWERFGPTYTIDPAEDFTRLTFDTIALTSMTYRLNSFYSETPHPFIQAMSDFLTEAGARVNRPAVVTALMRGTNAKYEQDIKTMADLADEIIAERKKNPIDKPDLLNRMLYQKDPKTGEKLSDENIRFNLLTFLLAGHETTSGTLTFALYHIMKNPEVMRKLRVEVDEVLGDETITLNDLSRLKYNLATIREALRLNVPTGLRTAVALEDTVIGGGKYFIEKGLNVVVNSWKAQTDPKVWGEDAQLFRPERMMDGKFEAYPPNAWQPFGYGSRACIGRALAIQEAQIALACIIQKFDFAMKDPSYELKLKQTMTLKPANFYVHAIPRTANKTKRVPRPIVKAVLEKDKKTEASAGVSKSKLSESAPPLYVLYGSNAGSSESFAQRIASDAAKYGFRASFATLDSVVNNLPPDGPIVIVTASFEGEPADNAAHFVNWLSNLKEQLNNVRYAVFGCGSRDWARTYQKIPKLIDATLEERGGQRLLQRGEGDASTFEFFSSFDDWSGKLWKVLSEEFHTTVNEDDTSTAIEVKKIDAGTSRATALRQSDTALGTVLENAVLTAPGAPAKRHIVIELPENMQYRAGDYLAILPTNPIRSVHRAIARFGLSSEQQVTLSSAGPTSLPVNQPITTFDLLLGYVELSQPATTRDLHTLFHAESSESTKQALKEYINSYEKIQERRLSVLDVLEDFPDIKLPLGVFLTMLPSMRLRQYSISSSSLWNPAQVSLTVSILDAPSISGRTEPFLGVASTYLAHLRPGTKVQVSVRSSSAAFHLPQDPTTPIVMFCAGTGLAPMRGFIQDRVYQKKAGRDIGKALLFFGCRKPDEDYLYYESDLKEWSELGVVDIRPAFSRMSEESLACKYVQDRVWHDRVDIVAAYDAGAKFYTCGSRKMAEGVKDVLTKIIKENNNIEDEKAAALFDRASQVSRYATDIFD</sequence>
<dbReference type="InterPro" id="IPR001433">
    <property type="entry name" value="OxRdtase_FAD/NAD-bd"/>
</dbReference>
<dbReference type="InterPro" id="IPR017938">
    <property type="entry name" value="Riboflavin_synthase-like_b-brl"/>
</dbReference>
<protein>
    <recommendedName>
        <fullName evidence="18">Cytochrome P450</fullName>
    </recommendedName>
</protein>
<dbReference type="InterPro" id="IPR036396">
    <property type="entry name" value="Cyt_P450_sf"/>
</dbReference>
<evidence type="ECO:0000256" key="9">
    <source>
        <dbReference type="ARBA" id="ARBA00022827"/>
    </source>
</evidence>
<evidence type="ECO:0000256" key="1">
    <source>
        <dbReference type="ARBA" id="ARBA00001917"/>
    </source>
</evidence>
<dbReference type="InterPro" id="IPR008254">
    <property type="entry name" value="Flavodoxin/NO_synth"/>
</dbReference>
<evidence type="ECO:0000313" key="16">
    <source>
        <dbReference type="EMBL" id="CAL1699360.1"/>
    </source>
</evidence>
<dbReference type="InterPro" id="IPR029039">
    <property type="entry name" value="Flavoprotein-like_sf"/>
</dbReference>
<dbReference type="SUPFAM" id="SSF52343">
    <property type="entry name" value="Ferredoxin reductase-like, C-terminal NADP-linked domain"/>
    <property type="match status" value="1"/>
</dbReference>
<keyword evidence="10" id="KW-0521">NADP</keyword>
<evidence type="ECO:0000259" key="14">
    <source>
        <dbReference type="PROSITE" id="PS50902"/>
    </source>
</evidence>
<comment type="similarity">
    <text evidence="4">In the N-terminal section; belongs to the cytochrome P450 family.</text>
</comment>
<feature type="domain" description="FAD-binding FR-type" evidence="15">
    <location>
        <begin position="570"/>
        <end position="798"/>
    </location>
</feature>
<dbReference type="PANTHER" id="PTHR19384">
    <property type="entry name" value="NITRIC OXIDE SYNTHASE-RELATED"/>
    <property type="match status" value="1"/>
</dbReference>
<evidence type="ECO:0000256" key="7">
    <source>
        <dbReference type="ARBA" id="ARBA00022643"/>
    </source>
</evidence>
<evidence type="ECO:0000256" key="4">
    <source>
        <dbReference type="ARBA" id="ARBA00010018"/>
    </source>
</evidence>
<dbReference type="InterPro" id="IPR039261">
    <property type="entry name" value="FNR_nucleotide-bd"/>
</dbReference>
<name>A0ABP1CUK6_9APHY</name>
<dbReference type="PANTHER" id="PTHR19384:SF127">
    <property type="entry name" value="BIFUNCTIONAL CYTOCHROME P450_NADPH--P450 REDUCTASE"/>
    <property type="match status" value="1"/>
</dbReference>
<evidence type="ECO:0008006" key="18">
    <source>
        <dbReference type="Google" id="ProtNLM"/>
    </source>
</evidence>
<dbReference type="InterPro" id="IPR001094">
    <property type="entry name" value="Flavdoxin-like"/>
</dbReference>
<dbReference type="InterPro" id="IPR017972">
    <property type="entry name" value="Cyt_P450_CS"/>
</dbReference>
<evidence type="ECO:0000256" key="11">
    <source>
        <dbReference type="ARBA" id="ARBA00023002"/>
    </source>
</evidence>
<dbReference type="Gene3D" id="2.40.30.10">
    <property type="entry name" value="Translation factors"/>
    <property type="match status" value="1"/>
</dbReference>
<keyword evidence="6" id="KW-0285">Flavoprotein</keyword>
<dbReference type="PROSITE" id="PS50902">
    <property type="entry name" value="FLAVODOXIN_LIKE"/>
    <property type="match status" value="1"/>
</dbReference>
<evidence type="ECO:0000313" key="17">
    <source>
        <dbReference type="Proteomes" id="UP001497453"/>
    </source>
</evidence>
<evidence type="ECO:0000256" key="12">
    <source>
        <dbReference type="ARBA" id="ARBA00023004"/>
    </source>
</evidence>
<evidence type="ECO:0000256" key="5">
    <source>
        <dbReference type="ARBA" id="ARBA00022448"/>
    </source>
</evidence>
<dbReference type="Proteomes" id="UP001497453">
    <property type="component" value="Chromosome 11"/>
</dbReference>
<comment type="cofactor">
    <cofactor evidence="3">
        <name>FAD</name>
        <dbReference type="ChEBI" id="CHEBI:57692"/>
    </cofactor>
</comment>
<dbReference type="PROSITE" id="PS51384">
    <property type="entry name" value="FAD_FR"/>
    <property type="match status" value="1"/>
</dbReference>
<keyword evidence="12" id="KW-0408">Iron</keyword>
<reference evidence="17" key="1">
    <citation type="submission" date="2024-04" db="EMBL/GenBank/DDBJ databases">
        <authorList>
            <person name="Shaw F."/>
            <person name="Minotto A."/>
        </authorList>
    </citation>
    <scope>NUCLEOTIDE SEQUENCE [LARGE SCALE GENOMIC DNA]</scope>
</reference>
<dbReference type="InterPro" id="IPR001709">
    <property type="entry name" value="Flavoprot_Pyr_Nucl_cyt_Rdtase"/>
</dbReference>
<dbReference type="PROSITE" id="PS00086">
    <property type="entry name" value="CYTOCHROME_P450"/>
    <property type="match status" value="1"/>
</dbReference>
<comment type="cofactor">
    <cofactor evidence="2">
        <name>heme</name>
        <dbReference type="ChEBI" id="CHEBI:30413"/>
    </cofactor>
</comment>
<dbReference type="Gene3D" id="3.40.50.360">
    <property type="match status" value="1"/>
</dbReference>
<evidence type="ECO:0000256" key="3">
    <source>
        <dbReference type="ARBA" id="ARBA00001974"/>
    </source>
</evidence>
<evidence type="ECO:0000259" key="15">
    <source>
        <dbReference type="PROSITE" id="PS51384"/>
    </source>
</evidence>
<dbReference type="SUPFAM" id="SSF63380">
    <property type="entry name" value="Riboflavin synthase domain-like"/>
    <property type="match status" value="1"/>
</dbReference>
<keyword evidence="8" id="KW-0479">Metal-binding</keyword>